<feature type="transmembrane region" description="Helical" evidence="1">
    <location>
        <begin position="7"/>
        <end position="30"/>
    </location>
</feature>
<organism evidence="3 4">
    <name type="scientific">Bacillus songklensis</name>
    <dbReference type="NCBI Taxonomy" id="1069116"/>
    <lineage>
        <taxon>Bacteria</taxon>
        <taxon>Bacillati</taxon>
        <taxon>Bacillota</taxon>
        <taxon>Bacilli</taxon>
        <taxon>Bacillales</taxon>
        <taxon>Bacillaceae</taxon>
        <taxon>Bacillus</taxon>
    </lineage>
</organism>
<evidence type="ECO:0000313" key="4">
    <source>
        <dbReference type="Proteomes" id="UP001595752"/>
    </source>
</evidence>
<reference evidence="4" key="1">
    <citation type="journal article" date="2019" name="Int. J. Syst. Evol. Microbiol.">
        <title>The Global Catalogue of Microorganisms (GCM) 10K type strain sequencing project: providing services to taxonomists for standard genome sequencing and annotation.</title>
        <authorList>
            <consortium name="The Broad Institute Genomics Platform"/>
            <consortium name="The Broad Institute Genome Sequencing Center for Infectious Disease"/>
            <person name="Wu L."/>
            <person name="Ma J."/>
        </authorList>
    </citation>
    <scope>NUCLEOTIDE SEQUENCE [LARGE SCALE GENOMIC DNA]</scope>
    <source>
        <strain evidence="4">CCUG 61889</strain>
    </source>
</reference>
<dbReference type="EMBL" id="JBHRZT010000073">
    <property type="protein sequence ID" value="MFC3886441.1"/>
    <property type="molecule type" value="Genomic_DNA"/>
</dbReference>
<proteinExistence type="predicted"/>
<comment type="caution">
    <text evidence="3">The sequence shown here is derived from an EMBL/GenBank/DDBJ whole genome shotgun (WGS) entry which is preliminary data.</text>
</comment>
<dbReference type="RefSeq" id="WP_377918863.1">
    <property type="nucleotide sequence ID" value="NZ_JBHRZT010000073.1"/>
</dbReference>
<feature type="domain" description="Sporulation stage II protein D amidase enhancer LytB N-terminal" evidence="2">
    <location>
        <begin position="61"/>
        <end position="167"/>
    </location>
</feature>
<accession>A0ABV8BAI1</accession>
<protein>
    <submittedName>
        <fullName evidence="3">Stage II sporulation protein D</fullName>
    </submittedName>
</protein>
<dbReference type="PANTHER" id="PTHR30032:SF4">
    <property type="entry name" value="AMIDASE ENHANCER"/>
    <property type="match status" value="1"/>
</dbReference>
<dbReference type="NCBIfam" id="TIGR02669">
    <property type="entry name" value="SpoIID_LytB"/>
    <property type="match status" value="1"/>
</dbReference>
<dbReference type="PANTHER" id="PTHR30032">
    <property type="entry name" value="N-ACETYLMURAMOYL-L-ALANINE AMIDASE-RELATED"/>
    <property type="match status" value="1"/>
</dbReference>
<keyword evidence="1" id="KW-0812">Transmembrane</keyword>
<keyword evidence="1" id="KW-0472">Membrane</keyword>
<dbReference type="NCBIfam" id="TIGR02870">
    <property type="entry name" value="spore_II_D"/>
    <property type="match status" value="1"/>
</dbReference>
<sequence length="339" mass="37755">MKHVKPIVVLVSSLFVMILLIPTLLVIPFADKTSGQLGEELRTAEAKTEAPSGPTVEVAVYRTKTKQIEKVPLEDYVLGVVAAEMPAEFELEALKAQSLAARTYIVKQLLSNSDPSVPKGANVTDTVLHQVYYNEEDLKKVWGRDYEWKIEKVRKAVSETNGKILTYENTPITAAFFSTSNGYTENSEAYWPNSVPYLKSVASPWDKQSPKYFDQMVIDVHDFEKKLGVRLSGNGTLGKVVARTPGKRIELVSINGKELSGKEIREKLDLRSTDFTWERKGSQIIITTKGYGHGIGMSQYGANGMATEGKNYQDIVTYYYQGATVSSYDPFLSKLTAKK</sequence>
<keyword evidence="4" id="KW-1185">Reference proteome</keyword>
<keyword evidence="1" id="KW-1133">Transmembrane helix</keyword>
<dbReference type="InterPro" id="IPR013693">
    <property type="entry name" value="SpoIID/LytB_N"/>
</dbReference>
<dbReference type="InterPro" id="IPR051922">
    <property type="entry name" value="Bact_Sporulation_Assoc"/>
</dbReference>
<dbReference type="Proteomes" id="UP001595752">
    <property type="component" value="Unassembled WGS sequence"/>
</dbReference>
<name>A0ABV8BAI1_9BACI</name>
<dbReference type="InterPro" id="IPR013486">
    <property type="entry name" value="SpoIID/LytB"/>
</dbReference>
<evidence type="ECO:0000259" key="2">
    <source>
        <dbReference type="Pfam" id="PF08486"/>
    </source>
</evidence>
<evidence type="ECO:0000256" key="1">
    <source>
        <dbReference type="SAM" id="Phobius"/>
    </source>
</evidence>
<dbReference type="Pfam" id="PF08486">
    <property type="entry name" value="SpoIID"/>
    <property type="match status" value="1"/>
</dbReference>
<evidence type="ECO:0000313" key="3">
    <source>
        <dbReference type="EMBL" id="MFC3886441.1"/>
    </source>
</evidence>
<dbReference type="InterPro" id="IPR014225">
    <property type="entry name" value="Spore_II_D_firmicutes"/>
</dbReference>
<gene>
    <name evidence="3" type="primary">spoIID</name>
    <name evidence="3" type="ORF">ACFOU2_24295</name>
</gene>